<dbReference type="CDD" id="cd15482">
    <property type="entry name" value="Sialidase_non-viral"/>
    <property type="match status" value="2"/>
</dbReference>
<gene>
    <name evidence="5" type="ORF">rosag_16190</name>
</gene>
<sequence>MSRRRRLLLLLALLVPVVGADAQPADTSSITSSIAPAVYRQLRWRTIGPEGNRFTSAVGVPGDPLTYYVGAASGGIWKTTDGGTTWAPLFDREPVQSIGSLAVAPSDPNVVWAGTGEGKIRSHISLGQGVYRSTDAGATWTLMGLERTGRIPRMVIHPRDPNTVLVCALGHAYGPQPERGVFRTTDGGRTWTRVLFVDERTGCSDLAMDPKDPNVVFAGTWQLEIHTWGRTSGGPGGGLHVSRDGGATWTRLRGRGLPKKPVGKVAVAIAPSNPNRVYALFETGDGLPWNGQETESGQLWRSEDRGERWTLVSRDRSAMGRAHYYGRMAVAPDDENEAHFLTNGYAVSKDGGATITTLPGALTPGGDHHEVWFDPTNAARQIVAHDQGLSITQNRGKTWYRQRLLNAQLYHVTVDNEVPYNVLGNKQDEPSYRGPSNSRVFGGRGAGISRGMWHSVGGGESGWATPDPTNSKLVWSTASGSGMVGGIVVRFEEDRRQFRNVEVWPQQSNGPAEGVRYRFVWDAPLHLSPHDPNTVYIGSQHVHRTRDGGQSWQVISPDLTRNDRSRQGSSGGLTPDNIGVEYAGVVYGLAESPREKGLIWVGTNDGLVQLTRDDGKTWTNVTRNLPGLPAWGSVRSIVPSRHDAATAYVAVDAHQENDREPHVFRTRDYGRTWTRITDGIPRGPLSYAKVIQEDPKRRGMLYLGTENAIYVSFDDGARWQPLQNNLPHAPVSGIVVQEHFDDLVIATYGRGFWIMDDVGALRETTPAVLAKAAHLYVPRAAYRFRPITAPSTTYDDPTTGEDPPYGASITYHLKAALPAASPATLTIRDSAGAVVRRLTGTGVAGINRIHWDLRFAPSPTVRLRTSPLYAPYIAVDSGGRVAPGTGTVSILAPPGTYTVTLSAGGVEQSQPLVVRKDPHSRGSEADIAAQTRMVSAIQADLAAAADAVHRIEAVRLQLDTIARTVTETGVRNAAAALHRRLTDLEMELVDLRLTGRGQDGVRFGSKLIGKLGYLANGIAGSDDRPTDQHAEVQQLLNGQLRAHLATLDRLLAEDLATLNGRLRQRKLQEVVVSPAGRLRM</sequence>
<dbReference type="AlphaFoldDB" id="A0AA37V6B5"/>
<evidence type="ECO:0000256" key="3">
    <source>
        <dbReference type="SAM" id="SignalP"/>
    </source>
</evidence>
<comment type="caution">
    <text evidence="5">The sequence shown here is derived from an EMBL/GenBank/DDBJ whole genome shotgun (WGS) entry which is preliminary data.</text>
</comment>
<feature type="chain" id="PRO_5041344905" description="Sortilin N-terminal domain-containing protein" evidence="3">
    <location>
        <begin position="23"/>
        <end position="1080"/>
    </location>
</feature>
<dbReference type="Gene3D" id="2.130.10.10">
    <property type="entry name" value="YVTN repeat-like/Quinoprotein amine dehydrogenase"/>
    <property type="match status" value="5"/>
</dbReference>
<dbReference type="Pfam" id="PF15902">
    <property type="entry name" value="Sortilin-Vps10"/>
    <property type="match status" value="1"/>
</dbReference>
<dbReference type="RefSeq" id="WP_284349547.1">
    <property type="nucleotide sequence ID" value="NZ_BRXS01000002.1"/>
</dbReference>
<dbReference type="Proteomes" id="UP001161325">
    <property type="component" value="Unassembled WGS sequence"/>
</dbReference>
<dbReference type="InterPro" id="IPR015943">
    <property type="entry name" value="WD40/YVTN_repeat-like_dom_sf"/>
</dbReference>
<feature type="domain" description="Sortilin N-terminal" evidence="4">
    <location>
        <begin position="130"/>
        <end position="253"/>
    </location>
</feature>
<evidence type="ECO:0000256" key="1">
    <source>
        <dbReference type="ARBA" id="ARBA00022737"/>
    </source>
</evidence>
<evidence type="ECO:0000313" key="5">
    <source>
        <dbReference type="EMBL" id="GLC25106.1"/>
    </source>
</evidence>
<evidence type="ECO:0000259" key="4">
    <source>
        <dbReference type="Pfam" id="PF15902"/>
    </source>
</evidence>
<dbReference type="EMBL" id="BRXS01000002">
    <property type="protein sequence ID" value="GLC25106.1"/>
    <property type="molecule type" value="Genomic_DNA"/>
</dbReference>
<keyword evidence="1" id="KW-0677">Repeat</keyword>
<dbReference type="InterPro" id="IPR031778">
    <property type="entry name" value="Sortilin_N"/>
</dbReference>
<evidence type="ECO:0000313" key="6">
    <source>
        <dbReference type="Proteomes" id="UP001161325"/>
    </source>
</evidence>
<name>A0AA37V6B5_9BACT</name>
<feature type="signal peptide" evidence="3">
    <location>
        <begin position="1"/>
        <end position="22"/>
    </location>
</feature>
<keyword evidence="3" id="KW-0732">Signal</keyword>
<reference evidence="5" key="1">
    <citation type="submission" date="2022-08" db="EMBL/GenBank/DDBJ databases">
        <title>Draft genome sequencing of Roseisolibacter agri AW1220.</title>
        <authorList>
            <person name="Tobiishi Y."/>
            <person name="Tonouchi A."/>
        </authorList>
    </citation>
    <scope>NUCLEOTIDE SEQUENCE</scope>
    <source>
        <strain evidence="5">AW1220</strain>
    </source>
</reference>
<dbReference type="InterPro" id="IPR050310">
    <property type="entry name" value="VPS10-sortilin"/>
</dbReference>
<proteinExistence type="predicted"/>
<dbReference type="Gene3D" id="2.60.40.4070">
    <property type="match status" value="1"/>
</dbReference>
<feature type="region of interest" description="Disordered" evidence="2">
    <location>
        <begin position="547"/>
        <end position="575"/>
    </location>
</feature>
<organism evidence="5 6">
    <name type="scientific">Roseisolibacter agri</name>
    <dbReference type="NCBI Taxonomy" id="2014610"/>
    <lineage>
        <taxon>Bacteria</taxon>
        <taxon>Pseudomonadati</taxon>
        <taxon>Gemmatimonadota</taxon>
        <taxon>Gemmatimonadia</taxon>
        <taxon>Gemmatimonadales</taxon>
        <taxon>Gemmatimonadaceae</taxon>
        <taxon>Roseisolibacter</taxon>
    </lineage>
</organism>
<accession>A0AA37V6B5</accession>
<protein>
    <recommendedName>
        <fullName evidence="4">Sortilin N-terminal domain-containing protein</fullName>
    </recommendedName>
</protein>
<dbReference type="SUPFAM" id="SSF110296">
    <property type="entry name" value="Oligoxyloglucan reducing end-specific cellobiohydrolase"/>
    <property type="match status" value="2"/>
</dbReference>
<evidence type="ECO:0000256" key="2">
    <source>
        <dbReference type="SAM" id="MobiDB-lite"/>
    </source>
</evidence>
<dbReference type="PANTHER" id="PTHR12106:SF27">
    <property type="entry name" value="SORTILIN-RELATED RECEPTOR"/>
    <property type="match status" value="1"/>
</dbReference>
<dbReference type="PANTHER" id="PTHR12106">
    <property type="entry name" value="SORTILIN RELATED"/>
    <property type="match status" value="1"/>
</dbReference>
<keyword evidence="6" id="KW-1185">Reference proteome</keyword>